<proteinExistence type="predicted"/>
<organism evidence="2 3">
    <name type="scientific">Streptomyces yaizuensis</name>
    <dbReference type="NCBI Taxonomy" id="2989713"/>
    <lineage>
        <taxon>Bacteria</taxon>
        <taxon>Bacillati</taxon>
        <taxon>Actinomycetota</taxon>
        <taxon>Actinomycetes</taxon>
        <taxon>Kitasatosporales</taxon>
        <taxon>Streptomycetaceae</taxon>
        <taxon>Streptomyces</taxon>
    </lineage>
</organism>
<keyword evidence="3" id="KW-1185">Reference proteome</keyword>
<dbReference type="EMBL" id="BSBI01000004">
    <property type="protein sequence ID" value="GLF94904.1"/>
    <property type="molecule type" value="Genomic_DNA"/>
</dbReference>
<accession>A0ABQ5NWZ9</accession>
<dbReference type="RefSeq" id="WP_323446994.1">
    <property type="nucleotide sequence ID" value="NZ_BSBI01000004.1"/>
</dbReference>
<protein>
    <submittedName>
        <fullName evidence="2">Calcium-binding protein</fullName>
    </submittedName>
</protein>
<evidence type="ECO:0000256" key="1">
    <source>
        <dbReference type="SAM" id="SignalP"/>
    </source>
</evidence>
<evidence type="ECO:0000313" key="3">
    <source>
        <dbReference type="Proteomes" id="UP001291653"/>
    </source>
</evidence>
<dbReference type="Proteomes" id="UP001291653">
    <property type="component" value="Unassembled WGS sequence"/>
</dbReference>
<comment type="caution">
    <text evidence="2">The sequence shown here is derived from an EMBL/GenBank/DDBJ whole genome shotgun (WGS) entry which is preliminary data.</text>
</comment>
<feature type="chain" id="PRO_5047125501" evidence="1">
    <location>
        <begin position="27"/>
        <end position="261"/>
    </location>
</feature>
<keyword evidence="1" id="KW-0732">Signal</keyword>
<sequence length="261" mass="27572">MRFRLSAGVASGALALSALSVPAAQADIATGERAASAGVTVSNVVVNKGKPIVAGTHARQRIAVTYTARDDSGIYSADTTLWHGRGPAAANDWIFSDGDTKCGAGTAPTCTAYFIVDPQEFYQNKIAGNGWKVEIDVYAEDSDDYSNANAKGFSILRAAKLTANASPEPVRKGKTITVTGRLTHANWETYNYTAYGSQSVKLQFRKKGAKDYSTVKTIKSAKNGDLSTTVKASADGAYRYSFAGSTITSKVDAVGDTIDVR</sequence>
<gene>
    <name evidence="2" type="ORF">SYYSPA8_11425</name>
</gene>
<reference evidence="2 3" key="1">
    <citation type="submission" date="2022-10" db="EMBL/GenBank/DDBJ databases">
        <title>Draft genome sequence of Streptomyces sp. YSPA8.</title>
        <authorList>
            <person name="Moriuchi R."/>
            <person name="Dohra H."/>
            <person name="Yamamura H."/>
            <person name="Kodani S."/>
        </authorList>
    </citation>
    <scope>NUCLEOTIDE SEQUENCE [LARGE SCALE GENOMIC DNA]</scope>
    <source>
        <strain evidence="2 3">YSPA8</strain>
    </source>
</reference>
<evidence type="ECO:0000313" key="2">
    <source>
        <dbReference type="EMBL" id="GLF94904.1"/>
    </source>
</evidence>
<name>A0ABQ5NWZ9_9ACTN</name>
<feature type="signal peptide" evidence="1">
    <location>
        <begin position="1"/>
        <end position="26"/>
    </location>
</feature>